<proteinExistence type="predicted"/>
<dbReference type="PROSITE" id="PS51257">
    <property type="entry name" value="PROKAR_LIPOPROTEIN"/>
    <property type="match status" value="1"/>
</dbReference>
<keyword evidence="1" id="KW-0732">Signal</keyword>
<comment type="caution">
    <text evidence="2">The sequence shown here is derived from an EMBL/GenBank/DDBJ whole genome shotgun (WGS) entry which is preliminary data.</text>
</comment>
<dbReference type="Proteomes" id="UP000019678">
    <property type="component" value="Unassembled WGS sequence"/>
</dbReference>
<reference evidence="2 3" key="1">
    <citation type="submission" date="2013-05" db="EMBL/GenBank/DDBJ databases">
        <title>Genome assembly of Chondromyces apiculatus DSM 436.</title>
        <authorList>
            <person name="Sharma G."/>
            <person name="Khatri I."/>
            <person name="Kaur C."/>
            <person name="Mayilraj S."/>
            <person name="Subramanian S."/>
        </authorList>
    </citation>
    <scope>NUCLEOTIDE SEQUENCE [LARGE SCALE GENOMIC DNA]</scope>
    <source>
        <strain evidence="2 3">DSM 436</strain>
    </source>
</reference>
<gene>
    <name evidence="2" type="ORF">CAP_3772</name>
</gene>
<accession>A0A017T8M6</accession>
<keyword evidence="3" id="KW-1185">Reference proteome</keyword>
<evidence type="ECO:0000256" key="1">
    <source>
        <dbReference type="SAM" id="SignalP"/>
    </source>
</evidence>
<evidence type="ECO:0000313" key="3">
    <source>
        <dbReference type="Proteomes" id="UP000019678"/>
    </source>
</evidence>
<dbReference type="EMBL" id="ASRX01000028">
    <property type="protein sequence ID" value="EYF04961.1"/>
    <property type="molecule type" value="Genomic_DNA"/>
</dbReference>
<sequence>MGSFLARTCLLLGSALVTAITAGGCLVDNTCPSGSQTCVDDNAVGDGRVSLVCADALFSGVSVVRSLGTAAACRYTPDEGLLVRVGTDGCDNLSVLLRTFDGEGRYRGDGTEAGPVQVVATMAVPDTGCQDIYRIQSFPNAACPVAPDACTVQVTGDFSPTRSGSLAMEISCGQLIYNHNPDGCGVCTAEELTVNIDGCTVDE</sequence>
<evidence type="ECO:0000313" key="2">
    <source>
        <dbReference type="EMBL" id="EYF04961.1"/>
    </source>
</evidence>
<dbReference type="AlphaFoldDB" id="A0A017T8M6"/>
<feature type="chain" id="PRO_5001500321" description="Lipoprotein" evidence="1">
    <location>
        <begin position="20"/>
        <end position="203"/>
    </location>
</feature>
<evidence type="ECO:0008006" key="4">
    <source>
        <dbReference type="Google" id="ProtNLM"/>
    </source>
</evidence>
<dbReference type="RefSeq" id="WP_044243202.1">
    <property type="nucleotide sequence ID" value="NZ_ASRX01000028.1"/>
</dbReference>
<dbReference type="STRING" id="1192034.CAP_3772"/>
<name>A0A017T8M6_9BACT</name>
<protein>
    <recommendedName>
        <fullName evidence="4">Lipoprotein</fullName>
    </recommendedName>
</protein>
<dbReference type="OrthoDB" id="9837918at2"/>
<organism evidence="2 3">
    <name type="scientific">Chondromyces apiculatus DSM 436</name>
    <dbReference type="NCBI Taxonomy" id="1192034"/>
    <lineage>
        <taxon>Bacteria</taxon>
        <taxon>Pseudomonadati</taxon>
        <taxon>Myxococcota</taxon>
        <taxon>Polyangia</taxon>
        <taxon>Polyangiales</taxon>
        <taxon>Polyangiaceae</taxon>
        <taxon>Chondromyces</taxon>
    </lineage>
</organism>
<feature type="signal peptide" evidence="1">
    <location>
        <begin position="1"/>
        <end position="19"/>
    </location>
</feature>